<organism evidence="2 3">
    <name type="scientific">Companilactobacillus huachuanensis</name>
    <dbReference type="NCBI Taxonomy" id="2559914"/>
    <lineage>
        <taxon>Bacteria</taxon>
        <taxon>Bacillati</taxon>
        <taxon>Bacillota</taxon>
        <taxon>Bacilli</taxon>
        <taxon>Lactobacillales</taxon>
        <taxon>Lactobacillaceae</taxon>
        <taxon>Companilactobacillus</taxon>
    </lineage>
</organism>
<keyword evidence="3" id="KW-1185">Reference proteome</keyword>
<feature type="transmembrane region" description="Helical" evidence="1">
    <location>
        <begin position="68"/>
        <end position="85"/>
    </location>
</feature>
<feature type="transmembrane region" description="Helical" evidence="1">
    <location>
        <begin position="30"/>
        <end position="47"/>
    </location>
</feature>
<feature type="transmembrane region" description="Helical" evidence="1">
    <location>
        <begin position="7"/>
        <end position="24"/>
    </location>
</feature>
<gene>
    <name evidence="2" type="ORF">ACFQAV_09045</name>
</gene>
<name>A0ABW1RMA5_9LACO</name>
<evidence type="ECO:0000256" key="1">
    <source>
        <dbReference type="SAM" id="Phobius"/>
    </source>
</evidence>
<dbReference type="RefSeq" id="WP_137610611.1">
    <property type="nucleotide sequence ID" value="NZ_BJDF01000003.1"/>
</dbReference>
<dbReference type="EMBL" id="JBHSSF010000020">
    <property type="protein sequence ID" value="MFC6176986.1"/>
    <property type="molecule type" value="Genomic_DNA"/>
</dbReference>
<keyword evidence="1" id="KW-0472">Membrane</keyword>
<sequence>MKLYKSINFWIAIFFLLSISFIFPKGVTKLDVLNNLFNLLAIILFMLKARKDVTGKNLYMTFKWYKSLNLWIGVLFLLSITDIFFRKQVGLDWFNDFVSFAMGSFFIYLGYKEMRQIRN</sequence>
<dbReference type="Proteomes" id="UP001596288">
    <property type="component" value="Unassembled WGS sequence"/>
</dbReference>
<accession>A0ABW1RMA5</accession>
<protein>
    <submittedName>
        <fullName evidence="2">Uncharacterized protein</fullName>
    </submittedName>
</protein>
<keyword evidence="1" id="KW-1133">Transmembrane helix</keyword>
<reference evidence="3" key="1">
    <citation type="journal article" date="2019" name="Int. J. Syst. Evol. Microbiol.">
        <title>The Global Catalogue of Microorganisms (GCM) 10K type strain sequencing project: providing services to taxonomists for standard genome sequencing and annotation.</title>
        <authorList>
            <consortium name="The Broad Institute Genomics Platform"/>
            <consortium name="The Broad Institute Genome Sequencing Center for Infectious Disease"/>
            <person name="Wu L."/>
            <person name="Ma J."/>
        </authorList>
    </citation>
    <scope>NUCLEOTIDE SEQUENCE [LARGE SCALE GENOMIC DNA]</scope>
    <source>
        <strain evidence="3">CCM 8927</strain>
    </source>
</reference>
<evidence type="ECO:0000313" key="3">
    <source>
        <dbReference type="Proteomes" id="UP001596288"/>
    </source>
</evidence>
<feature type="transmembrane region" description="Helical" evidence="1">
    <location>
        <begin position="91"/>
        <end position="111"/>
    </location>
</feature>
<comment type="caution">
    <text evidence="2">The sequence shown here is derived from an EMBL/GenBank/DDBJ whole genome shotgun (WGS) entry which is preliminary data.</text>
</comment>
<evidence type="ECO:0000313" key="2">
    <source>
        <dbReference type="EMBL" id="MFC6176986.1"/>
    </source>
</evidence>
<proteinExistence type="predicted"/>
<keyword evidence="1" id="KW-0812">Transmembrane</keyword>